<reference evidence="2" key="1">
    <citation type="submission" date="2016-11" db="EMBL/GenBank/DDBJ databases">
        <authorList>
            <person name="Varghese N."/>
            <person name="Submissions S."/>
        </authorList>
    </citation>
    <scope>NUCLEOTIDE SEQUENCE [LARGE SCALE GENOMIC DNA]</scope>
    <source>
        <strain evidence="2">DSM 26134</strain>
    </source>
</reference>
<name>A0A1M6KLB2_REIAG</name>
<dbReference type="STRING" id="156994.SAMN04488028_101620"/>
<dbReference type="RefSeq" id="WP_073119298.1">
    <property type="nucleotide sequence ID" value="NZ_FRAA01000001.1"/>
</dbReference>
<dbReference type="GO" id="GO:0016075">
    <property type="term" value="P:rRNA catabolic process"/>
    <property type="evidence" value="ECO:0007669"/>
    <property type="project" value="TreeGrafter"/>
</dbReference>
<keyword evidence="2" id="KW-1185">Reference proteome</keyword>
<dbReference type="InterPro" id="IPR003477">
    <property type="entry name" value="PemK-like"/>
</dbReference>
<evidence type="ECO:0000313" key="2">
    <source>
        <dbReference type="Proteomes" id="UP000184474"/>
    </source>
</evidence>
<dbReference type="GO" id="GO:0003677">
    <property type="term" value="F:DNA binding"/>
    <property type="evidence" value="ECO:0007669"/>
    <property type="project" value="InterPro"/>
</dbReference>
<organism evidence="1 2">
    <name type="scientific">Reichenbachiella agariperforans</name>
    <dbReference type="NCBI Taxonomy" id="156994"/>
    <lineage>
        <taxon>Bacteria</taxon>
        <taxon>Pseudomonadati</taxon>
        <taxon>Bacteroidota</taxon>
        <taxon>Cytophagia</taxon>
        <taxon>Cytophagales</taxon>
        <taxon>Reichenbachiellaceae</taxon>
        <taxon>Reichenbachiella</taxon>
    </lineage>
</organism>
<dbReference type="PANTHER" id="PTHR33988">
    <property type="entry name" value="ENDORIBONUCLEASE MAZF-RELATED"/>
    <property type="match status" value="1"/>
</dbReference>
<dbReference type="GO" id="GO:0006402">
    <property type="term" value="P:mRNA catabolic process"/>
    <property type="evidence" value="ECO:0007669"/>
    <property type="project" value="TreeGrafter"/>
</dbReference>
<dbReference type="SUPFAM" id="SSF50118">
    <property type="entry name" value="Cell growth inhibitor/plasmid maintenance toxic component"/>
    <property type="match status" value="1"/>
</dbReference>
<dbReference type="Proteomes" id="UP000184474">
    <property type="component" value="Unassembled WGS sequence"/>
</dbReference>
<dbReference type="AlphaFoldDB" id="A0A1M6KLB2"/>
<sequence length="114" mass="13129">MPRPFEIWLTDLNPLRSTEPGKVRPVLIVQFNLLNEVHLSTLVCPMTTHLVDDAKVLRVRVPTVLSGLDTDSDVLIDQIRAIDNRRLLQKPRDLPMDLKNVVRFNLKVVLDLER</sequence>
<gene>
    <name evidence="1" type="ORF">SAMN04488028_101620</name>
</gene>
<accession>A0A1M6KLB2</accession>
<dbReference type="EMBL" id="FRAA01000001">
    <property type="protein sequence ID" value="SHJ59728.1"/>
    <property type="molecule type" value="Genomic_DNA"/>
</dbReference>
<dbReference type="InterPro" id="IPR011067">
    <property type="entry name" value="Plasmid_toxin/cell-grow_inhib"/>
</dbReference>
<dbReference type="Pfam" id="PF02452">
    <property type="entry name" value="PemK_toxin"/>
    <property type="match status" value="1"/>
</dbReference>
<proteinExistence type="predicted"/>
<protein>
    <submittedName>
        <fullName evidence="1">mRNA interferase MazF</fullName>
    </submittedName>
</protein>
<dbReference type="GO" id="GO:0004521">
    <property type="term" value="F:RNA endonuclease activity"/>
    <property type="evidence" value="ECO:0007669"/>
    <property type="project" value="TreeGrafter"/>
</dbReference>
<evidence type="ECO:0000313" key="1">
    <source>
        <dbReference type="EMBL" id="SHJ59728.1"/>
    </source>
</evidence>
<dbReference type="Gene3D" id="2.30.30.110">
    <property type="match status" value="1"/>
</dbReference>